<dbReference type="InterPro" id="IPR025398">
    <property type="entry name" value="DUF4371"/>
</dbReference>
<dbReference type="SUPFAM" id="SSF53098">
    <property type="entry name" value="Ribonuclease H-like"/>
    <property type="match status" value="1"/>
</dbReference>
<feature type="domain" description="ZAD" evidence="3">
    <location>
        <begin position="10"/>
        <end position="84"/>
    </location>
</feature>
<dbReference type="GO" id="GO:0005634">
    <property type="term" value="C:nucleus"/>
    <property type="evidence" value="ECO:0007669"/>
    <property type="project" value="InterPro"/>
</dbReference>
<dbReference type="PANTHER" id="PTHR45749:SF28">
    <property type="entry name" value="ZINC FINGER MYM-TYPE PROTEIN 1-LIKE-RELATED"/>
    <property type="match status" value="1"/>
</dbReference>
<evidence type="ECO:0000259" key="3">
    <source>
        <dbReference type="SMART" id="SM00868"/>
    </source>
</evidence>
<dbReference type="AlphaFoldDB" id="A0A9P0GP05"/>
<feature type="domain" description="TTF-type" evidence="2">
    <location>
        <begin position="286"/>
        <end position="373"/>
    </location>
</feature>
<dbReference type="GO" id="GO:0008270">
    <property type="term" value="F:zinc ion binding"/>
    <property type="evidence" value="ECO:0007669"/>
    <property type="project" value="InterPro"/>
</dbReference>
<dbReference type="SUPFAM" id="SSF57716">
    <property type="entry name" value="Glucocorticoid receptor-like (DNA-binding domain)"/>
    <property type="match status" value="1"/>
</dbReference>
<dbReference type="InterPro" id="IPR008906">
    <property type="entry name" value="HATC_C_dom"/>
</dbReference>
<dbReference type="Gene3D" id="3.40.1800.20">
    <property type="match status" value="1"/>
</dbReference>
<dbReference type="Pfam" id="PF05699">
    <property type="entry name" value="Dimer_Tnp_hAT"/>
    <property type="match status" value="1"/>
</dbReference>
<evidence type="ECO:0000313" key="5">
    <source>
        <dbReference type="Proteomes" id="UP001152799"/>
    </source>
</evidence>
<protein>
    <recommendedName>
        <fullName evidence="6">Zinc finger MYM-type protein 1</fullName>
    </recommendedName>
</protein>
<feature type="compositionally biased region" description="Polar residues" evidence="1">
    <location>
        <begin position="214"/>
        <end position="223"/>
    </location>
</feature>
<feature type="region of interest" description="Disordered" evidence="1">
    <location>
        <begin position="121"/>
        <end position="154"/>
    </location>
</feature>
<accession>A0A9P0GP05</accession>
<dbReference type="Pfam" id="PF14291">
    <property type="entry name" value="DUF4371"/>
    <property type="match status" value="1"/>
</dbReference>
<proteinExistence type="predicted"/>
<dbReference type="OrthoDB" id="8196265at2759"/>
<evidence type="ECO:0000313" key="4">
    <source>
        <dbReference type="EMBL" id="CAH1123031.1"/>
    </source>
</evidence>
<evidence type="ECO:0000259" key="2">
    <source>
        <dbReference type="SMART" id="SM00597"/>
    </source>
</evidence>
<gene>
    <name evidence="4" type="ORF">CEUTPL_LOCUS2061</name>
</gene>
<evidence type="ECO:0008006" key="6">
    <source>
        <dbReference type="Google" id="ProtNLM"/>
    </source>
</evidence>
<dbReference type="Proteomes" id="UP001152799">
    <property type="component" value="Chromosome 10"/>
</dbReference>
<sequence>MASLSEMSRMCRLCLLRDNKKVKIPIFDDCDIKLFVKISALLPIKISKEDQLPKKICDGCLNKLDVLFEFRRISEDSEKTLLTWLAQVGIKDDDPTISLLAEQPAEPVETSIKEEIEEKIIDLDLAQDPSNDEEAEDETDEEPAAKRPRRSAAIKAQMSIAPESDDDDNGDEPDTVDVASIAKEENENEESDYKEDNVKLENESDQSDEDLSVPGTSAYNQPGPSGLGKSEAEEPTKMNPSDDIVLSLLETSFTQRSELEKRQILESRPTPKITAVFSEKRVGRESSRSFQTSWYDSYKWLCGSSYKQSLYCWPCILLGKAKNSWCSKDGFKDLKNFSRSTKMHEASKEHIKNFMAVVRLEQNRATIQDALRENARLNLILFNENVRKNRLLVSYLIDVTLTLGKQELPFRGHDQSLESLNRGNFEEVFKCLIKRNQELTEHCEKFNNIFTGQSKTIQNKLLFFIHEYLTDFIKNEVNNKECFFFGVMADDITDITERSQCAITIRYVLKGILHERFLGFFDVSENRTADALYNLLEGVLEPYKFRERLVAQCYDGAIVMAGELNGLQAKIKSSAPLALFTHCCAHRLNLVLQQGTKQIDKSRIYFCTLLGIPTYFHNSPKRAFVLDQVIGKRLPRSVETRWYTHSKILNLIAAEWDNLIIVFQTIIDDKTSGSESVNSAKGFLKHFQDFDFAILTKIYYEIFSFTDLLFQILQTKFLNINYCSNQIKIAAQRISELRNEHKFKEFFNWAKNKTELPRKRGKSDNELEIFLSYKILFYEIIDCISLQLSTQFNNLQDLDFLSLVDSSKFTEYVKNFPEKSFQCLLKMYPNVFEIDKLKNELSVLYRDEQFCNQDVQQMIEILYKEFRIIFSETYKLFCLVLTIPATSVSVERNFSCLKRIKTYLRNTMTQERLTGLSTLSIEKGILQSVSENPQFYEDIINKFANLRNCRIDLIYKK</sequence>
<dbReference type="Pfam" id="PF07776">
    <property type="entry name" value="zf-AD"/>
    <property type="match status" value="1"/>
</dbReference>
<dbReference type="InterPro" id="IPR006580">
    <property type="entry name" value="Znf_TTF"/>
</dbReference>
<feature type="compositionally biased region" description="Acidic residues" evidence="1">
    <location>
        <begin position="130"/>
        <end position="142"/>
    </location>
</feature>
<evidence type="ECO:0000256" key="1">
    <source>
        <dbReference type="SAM" id="MobiDB-lite"/>
    </source>
</evidence>
<reference evidence="4" key="1">
    <citation type="submission" date="2022-01" db="EMBL/GenBank/DDBJ databases">
        <authorList>
            <person name="King R."/>
        </authorList>
    </citation>
    <scope>NUCLEOTIDE SEQUENCE</scope>
</reference>
<dbReference type="SMART" id="SM00868">
    <property type="entry name" value="zf-AD"/>
    <property type="match status" value="1"/>
</dbReference>
<organism evidence="4 5">
    <name type="scientific">Ceutorhynchus assimilis</name>
    <name type="common">cabbage seed weevil</name>
    <dbReference type="NCBI Taxonomy" id="467358"/>
    <lineage>
        <taxon>Eukaryota</taxon>
        <taxon>Metazoa</taxon>
        <taxon>Ecdysozoa</taxon>
        <taxon>Arthropoda</taxon>
        <taxon>Hexapoda</taxon>
        <taxon>Insecta</taxon>
        <taxon>Pterygota</taxon>
        <taxon>Neoptera</taxon>
        <taxon>Endopterygota</taxon>
        <taxon>Coleoptera</taxon>
        <taxon>Polyphaga</taxon>
        <taxon>Cucujiformia</taxon>
        <taxon>Curculionidae</taxon>
        <taxon>Ceutorhynchinae</taxon>
        <taxon>Ceutorhynchus</taxon>
    </lineage>
</organism>
<dbReference type="SMART" id="SM00597">
    <property type="entry name" value="ZnF_TTF"/>
    <property type="match status" value="1"/>
</dbReference>
<name>A0A9P0GP05_9CUCU</name>
<dbReference type="GO" id="GO:0046983">
    <property type="term" value="F:protein dimerization activity"/>
    <property type="evidence" value="ECO:0007669"/>
    <property type="project" value="InterPro"/>
</dbReference>
<dbReference type="InterPro" id="IPR012337">
    <property type="entry name" value="RNaseH-like_sf"/>
</dbReference>
<dbReference type="InterPro" id="IPR012934">
    <property type="entry name" value="Znf_AD"/>
</dbReference>
<keyword evidence="5" id="KW-1185">Reference proteome</keyword>
<dbReference type="PANTHER" id="PTHR45749">
    <property type="match status" value="1"/>
</dbReference>
<feature type="region of interest" description="Disordered" evidence="1">
    <location>
        <begin position="181"/>
        <end position="239"/>
    </location>
</feature>
<dbReference type="EMBL" id="OU892286">
    <property type="protein sequence ID" value="CAH1123031.1"/>
    <property type="molecule type" value="Genomic_DNA"/>
</dbReference>